<comment type="caution">
    <text evidence="2">The sequence shown here is derived from an EMBL/GenBank/DDBJ whole genome shotgun (WGS) entry which is preliminary data.</text>
</comment>
<reference evidence="2 3" key="1">
    <citation type="submission" date="2018-06" db="EMBL/GenBank/DDBJ databases">
        <title>Azoarcus communis strain SWub3 genome.</title>
        <authorList>
            <person name="Zorraquino Salvo V."/>
            <person name="Toubiana D."/>
            <person name="Blumwald E."/>
        </authorList>
    </citation>
    <scope>NUCLEOTIDE SEQUENCE [LARGE SCALE GENOMIC DNA]</scope>
    <source>
        <strain evidence="2 3">SWub3</strain>
    </source>
</reference>
<evidence type="ECO:0000313" key="3">
    <source>
        <dbReference type="Proteomes" id="UP000248259"/>
    </source>
</evidence>
<dbReference type="InterPro" id="IPR018958">
    <property type="entry name" value="Knr4/Smi1-like_dom"/>
</dbReference>
<dbReference type="EMBL" id="QKOE01000014">
    <property type="protein sequence ID" value="PZA15451.1"/>
    <property type="molecule type" value="Genomic_DNA"/>
</dbReference>
<evidence type="ECO:0000259" key="1">
    <source>
        <dbReference type="SMART" id="SM00860"/>
    </source>
</evidence>
<dbReference type="RefSeq" id="WP_110527223.1">
    <property type="nucleotide sequence ID" value="NZ_QKOE01000014.1"/>
</dbReference>
<organism evidence="2 3">
    <name type="scientific">Parazoarcus communis SWub3 = DSM 12120</name>
    <dbReference type="NCBI Taxonomy" id="1121029"/>
    <lineage>
        <taxon>Bacteria</taxon>
        <taxon>Pseudomonadati</taxon>
        <taxon>Pseudomonadota</taxon>
        <taxon>Betaproteobacteria</taxon>
        <taxon>Rhodocyclales</taxon>
        <taxon>Zoogloeaceae</taxon>
        <taxon>Parazoarcus</taxon>
    </lineage>
</organism>
<gene>
    <name evidence="2" type="ORF">DNK49_17100</name>
</gene>
<keyword evidence="3" id="KW-1185">Reference proteome</keyword>
<accession>A0A323UT29</accession>
<dbReference type="OrthoDB" id="980721at2"/>
<dbReference type="SUPFAM" id="SSF160631">
    <property type="entry name" value="SMI1/KNR4-like"/>
    <property type="match status" value="1"/>
</dbReference>
<dbReference type="Proteomes" id="UP000248259">
    <property type="component" value="Unassembled WGS sequence"/>
</dbReference>
<dbReference type="AlphaFoldDB" id="A0A323UT29"/>
<sequence>MANQRVIGTSIDVVRIAEAELGLTLPRSFSDWLLANNGSALGALVVFPVYDARNPRKTWESIVRHFNEDWQAWKENFSDEALDFSNLLPFAEFGTGDYYCFDYGKLGSTGEPVVALWSHETGKAVYVADSFAAFINAPDRPG</sequence>
<proteinExistence type="predicted"/>
<name>A0A323UT29_9RHOO</name>
<dbReference type="SMART" id="SM00860">
    <property type="entry name" value="SMI1_KNR4"/>
    <property type="match status" value="1"/>
</dbReference>
<dbReference type="InterPro" id="IPR037883">
    <property type="entry name" value="Knr4/Smi1-like_sf"/>
</dbReference>
<dbReference type="Gene3D" id="3.40.1580.10">
    <property type="entry name" value="SMI1/KNR4-like"/>
    <property type="match status" value="1"/>
</dbReference>
<protein>
    <submittedName>
        <fullName evidence="2">SMI1/KNR4 family protein</fullName>
    </submittedName>
</protein>
<feature type="domain" description="Knr4/Smi1-like" evidence="1">
    <location>
        <begin position="8"/>
        <end position="137"/>
    </location>
</feature>
<evidence type="ECO:0000313" key="2">
    <source>
        <dbReference type="EMBL" id="PZA15451.1"/>
    </source>
</evidence>
<dbReference type="Pfam" id="PF09346">
    <property type="entry name" value="SMI1_KNR4"/>
    <property type="match status" value="1"/>
</dbReference>